<dbReference type="GO" id="GO:0031167">
    <property type="term" value="P:rRNA methylation"/>
    <property type="evidence" value="ECO:0007669"/>
    <property type="project" value="InterPro"/>
</dbReference>
<dbReference type="Proteomes" id="UP000182993">
    <property type="component" value="Chromosome"/>
</dbReference>
<dbReference type="Pfam" id="PF03602">
    <property type="entry name" value="Cons_hypoth95"/>
    <property type="match status" value="1"/>
</dbReference>
<dbReference type="PANTHER" id="PTHR43542:SF1">
    <property type="entry name" value="METHYLTRANSFERASE"/>
    <property type="match status" value="1"/>
</dbReference>
<dbReference type="SUPFAM" id="SSF53335">
    <property type="entry name" value="S-adenosyl-L-methionine-dependent methyltransferases"/>
    <property type="match status" value="1"/>
</dbReference>
<dbReference type="PIRSF" id="PIRSF004553">
    <property type="entry name" value="CHP00095"/>
    <property type="match status" value="1"/>
</dbReference>
<evidence type="ECO:0000256" key="1">
    <source>
        <dbReference type="ARBA" id="ARBA00022603"/>
    </source>
</evidence>
<evidence type="ECO:0000313" key="4">
    <source>
        <dbReference type="Proteomes" id="UP000182993"/>
    </source>
</evidence>
<dbReference type="STRING" id="56956.A0O31_02217"/>
<keyword evidence="2 3" id="KW-0808">Transferase</keyword>
<evidence type="ECO:0000313" key="3">
    <source>
        <dbReference type="EMBL" id="APD10255.1"/>
    </source>
</evidence>
<protein>
    <submittedName>
        <fullName evidence="3">Methyltransferase</fullName>
    </submittedName>
</protein>
<dbReference type="EMBL" id="CP016312">
    <property type="protein sequence ID" value="APD10255.1"/>
    <property type="molecule type" value="Genomic_DNA"/>
</dbReference>
<keyword evidence="1 3" id="KW-0489">Methyltransferase</keyword>
<reference evidence="4" key="1">
    <citation type="submission" date="2016-06" db="EMBL/GenBank/DDBJ databases">
        <title>Whole genome sequencing of Thermus brockianus strain GE-1.</title>
        <authorList>
            <person name="Schaefers C."/>
            <person name="Blank S."/>
            <person name="Wiebusch S."/>
            <person name="Elleuche S."/>
            <person name="Antranikian G."/>
        </authorList>
    </citation>
    <scope>NUCLEOTIDE SEQUENCE [LARGE SCALE GENOMIC DNA]</scope>
    <source>
        <strain evidence="4">GE-1</strain>
    </source>
</reference>
<name>A0A1J0LXR4_THEBO</name>
<dbReference type="InterPro" id="IPR029063">
    <property type="entry name" value="SAM-dependent_MTases_sf"/>
</dbReference>
<dbReference type="KEGG" id="tbc:A0O31_02217"/>
<dbReference type="PANTHER" id="PTHR43542">
    <property type="entry name" value="METHYLTRANSFERASE"/>
    <property type="match status" value="1"/>
</dbReference>
<dbReference type="AlphaFoldDB" id="A0A1J0LXR4"/>
<gene>
    <name evidence="3" type="ORF">A0O31_02217</name>
</gene>
<sequence length="190" mass="20869">MGAGWKGFAAWSWSFKLRGVVRILGGKAKGVPLKVPASARPSPVRLRKALFDYLRLRYPGKGRFLDLYAGSGAVGLEAASEGWQATLVEKDPEAVRLLKENARRTGLPVRIVPLPVEVFLPEARAKGERYTVAFMAPPYPLDLVAAFQALLESGLVEEGGLYILQHPKDLRLPLGERRAYGENALTFVEV</sequence>
<dbReference type="GO" id="GO:0008168">
    <property type="term" value="F:methyltransferase activity"/>
    <property type="evidence" value="ECO:0007669"/>
    <property type="project" value="UniProtKB-KW"/>
</dbReference>
<dbReference type="CDD" id="cd02440">
    <property type="entry name" value="AdoMet_MTases"/>
    <property type="match status" value="1"/>
</dbReference>
<accession>A0A1J0LXR4</accession>
<organism evidence="3 4">
    <name type="scientific">Thermus brockianus</name>
    <dbReference type="NCBI Taxonomy" id="56956"/>
    <lineage>
        <taxon>Bacteria</taxon>
        <taxon>Thermotogati</taxon>
        <taxon>Deinococcota</taxon>
        <taxon>Deinococci</taxon>
        <taxon>Thermales</taxon>
        <taxon>Thermaceae</taxon>
        <taxon>Thermus</taxon>
    </lineage>
</organism>
<evidence type="ECO:0000256" key="2">
    <source>
        <dbReference type="ARBA" id="ARBA00022679"/>
    </source>
</evidence>
<dbReference type="Gene3D" id="3.40.50.150">
    <property type="entry name" value="Vaccinia Virus protein VP39"/>
    <property type="match status" value="1"/>
</dbReference>
<proteinExistence type="predicted"/>
<dbReference type="InterPro" id="IPR004398">
    <property type="entry name" value="RNA_MeTrfase_RsmD"/>
</dbReference>